<dbReference type="Proteomes" id="UP000507470">
    <property type="component" value="Unassembled WGS sequence"/>
</dbReference>
<dbReference type="GO" id="GO:0031012">
    <property type="term" value="C:extracellular matrix"/>
    <property type="evidence" value="ECO:0007669"/>
    <property type="project" value="TreeGrafter"/>
</dbReference>
<dbReference type="Pfam" id="PF00090">
    <property type="entry name" value="TSP_1"/>
    <property type="match status" value="3"/>
</dbReference>
<keyword evidence="4" id="KW-1185">Reference proteome</keyword>
<dbReference type="PANTHER" id="PTHR11311:SF16">
    <property type="entry name" value="SPONDIN-1"/>
    <property type="match status" value="1"/>
</dbReference>
<dbReference type="PANTHER" id="PTHR11311">
    <property type="entry name" value="SPONDIN"/>
    <property type="match status" value="1"/>
</dbReference>
<dbReference type="EMBL" id="CACVKT020006290">
    <property type="protein sequence ID" value="CAC5400715.1"/>
    <property type="molecule type" value="Genomic_DNA"/>
</dbReference>
<sequence>MAVLGSPINASNCIQMYERLEEESKSDYSRNYDTLQNAQIVGTSKEKNEYSKIRKHNKRETEESVPYERLNSKPSQCQNVYDTLQNKQKGEYFTQKSPMSKACGKIAQTDKKFEETPGYETLNSAREQNKSYDILNKSQSGDYSQTQSVECKERRQGEPILEVNGTFHASQKSEHSYCSPLYDMDNIDLEQERSYAYASFPSNSQNKKDKNGKTVKYQTRKHIASFLIGFIFGGVVFGIIVFAVLKDQNQDADNGNCIFQGNGTGDKSSCVLTAWTQWSDCSVLCGNGTQHRNRQHNGGTEGCLRRTENETKSCNLGVIGCQGTGNKSSCVLTAWTQWSDCSVLCGNGTQHRNRQHNGGTEGCLRRSENETKSCNLGVIGCQGTGNKSSCVLTAWTQWSDCSVLCGNGTQHRNRQHNGATEGCLPRTENETKSCNLGVIGCQAPAPAIDMHFDPATLNSQHFLSNDNRILSNRYSSQTAKRSSGGDKSLKTYSGVIANRCFGVKKKVWFKVAYAYTIERLLSFTNLILEVGLADRNEIDNDFFVGNVQTKGWSFALARCGEDNDNVCLRSKHRKYCSTISFLVVILSGFTKMVLLTWF</sequence>
<evidence type="ECO:0000256" key="1">
    <source>
        <dbReference type="SAM" id="MobiDB-lite"/>
    </source>
</evidence>
<dbReference type="InterPro" id="IPR051418">
    <property type="entry name" value="Spondin/Thrombospondin_T1"/>
</dbReference>
<protein>
    <submittedName>
        <fullName evidence="3">Uncharacterized protein</fullName>
    </submittedName>
</protein>
<evidence type="ECO:0000256" key="2">
    <source>
        <dbReference type="SAM" id="Phobius"/>
    </source>
</evidence>
<dbReference type="GO" id="GO:0007155">
    <property type="term" value="P:cell adhesion"/>
    <property type="evidence" value="ECO:0007669"/>
    <property type="project" value="TreeGrafter"/>
</dbReference>
<accession>A0A6J8CXW2</accession>
<dbReference type="Gene3D" id="2.20.100.10">
    <property type="entry name" value="Thrombospondin type-1 (TSP1) repeat"/>
    <property type="match status" value="3"/>
</dbReference>
<dbReference type="SUPFAM" id="SSF82895">
    <property type="entry name" value="TSP-1 type 1 repeat"/>
    <property type="match status" value="3"/>
</dbReference>
<dbReference type="InterPro" id="IPR036383">
    <property type="entry name" value="TSP1_rpt_sf"/>
</dbReference>
<reference evidence="3 4" key="1">
    <citation type="submission" date="2020-06" db="EMBL/GenBank/DDBJ databases">
        <authorList>
            <person name="Li R."/>
            <person name="Bekaert M."/>
        </authorList>
    </citation>
    <scope>NUCLEOTIDE SEQUENCE [LARGE SCALE GENOMIC DNA]</scope>
    <source>
        <strain evidence="4">wild</strain>
    </source>
</reference>
<evidence type="ECO:0000313" key="3">
    <source>
        <dbReference type="EMBL" id="CAC5400715.1"/>
    </source>
</evidence>
<keyword evidence="2" id="KW-1133">Transmembrane helix</keyword>
<dbReference type="OrthoDB" id="347314at2759"/>
<evidence type="ECO:0000313" key="4">
    <source>
        <dbReference type="Proteomes" id="UP000507470"/>
    </source>
</evidence>
<feature type="transmembrane region" description="Helical" evidence="2">
    <location>
        <begin position="579"/>
        <end position="597"/>
    </location>
</feature>
<keyword evidence="2" id="KW-0812">Transmembrane</keyword>
<feature type="region of interest" description="Disordered" evidence="1">
    <location>
        <begin position="46"/>
        <end position="70"/>
    </location>
</feature>
<dbReference type="AlphaFoldDB" id="A0A6J8CXW2"/>
<gene>
    <name evidence="3" type="ORF">MCOR_34871</name>
</gene>
<feature type="transmembrane region" description="Helical" evidence="2">
    <location>
        <begin position="223"/>
        <end position="245"/>
    </location>
</feature>
<dbReference type="PROSITE" id="PS50092">
    <property type="entry name" value="TSP1"/>
    <property type="match status" value="3"/>
</dbReference>
<dbReference type="InterPro" id="IPR000884">
    <property type="entry name" value="TSP1_rpt"/>
</dbReference>
<keyword evidence="2" id="KW-0472">Membrane</keyword>
<proteinExistence type="predicted"/>
<organism evidence="3 4">
    <name type="scientific">Mytilus coruscus</name>
    <name type="common">Sea mussel</name>
    <dbReference type="NCBI Taxonomy" id="42192"/>
    <lineage>
        <taxon>Eukaryota</taxon>
        <taxon>Metazoa</taxon>
        <taxon>Spiralia</taxon>
        <taxon>Lophotrochozoa</taxon>
        <taxon>Mollusca</taxon>
        <taxon>Bivalvia</taxon>
        <taxon>Autobranchia</taxon>
        <taxon>Pteriomorphia</taxon>
        <taxon>Mytilida</taxon>
        <taxon>Mytiloidea</taxon>
        <taxon>Mytilidae</taxon>
        <taxon>Mytilinae</taxon>
        <taxon>Mytilus</taxon>
    </lineage>
</organism>
<name>A0A6J8CXW2_MYTCO</name>
<dbReference type="SMART" id="SM00209">
    <property type="entry name" value="TSP1"/>
    <property type="match status" value="3"/>
</dbReference>